<dbReference type="GO" id="GO:0032993">
    <property type="term" value="C:protein-DNA complex"/>
    <property type="evidence" value="ECO:0007669"/>
    <property type="project" value="TreeGrafter"/>
</dbReference>
<dbReference type="InterPro" id="IPR000847">
    <property type="entry name" value="LysR_HTH_N"/>
</dbReference>
<proteinExistence type="inferred from homology"/>
<dbReference type="KEGG" id="talb:FTW19_04615"/>
<feature type="domain" description="HTH lysR-type" evidence="5">
    <location>
        <begin position="20"/>
        <end position="77"/>
    </location>
</feature>
<gene>
    <name evidence="6" type="ORF">FTW19_04615</name>
</gene>
<keyword evidence="7" id="KW-1185">Reference proteome</keyword>
<keyword evidence="4" id="KW-0804">Transcription</keyword>
<dbReference type="OrthoDB" id="63123at2"/>
<evidence type="ECO:0000256" key="3">
    <source>
        <dbReference type="ARBA" id="ARBA00023125"/>
    </source>
</evidence>
<name>A0A5B9EAR9_9BACT</name>
<dbReference type="InterPro" id="IPR036388">
    <property type="entry name" value="WH-like_DNA-bd_sf"/>
</dbReference>
<dbReference type="Pfam" id="PF03466">
    <property type="entry name" value="LysR_substrate"/>
    <property type="match status" value="1"/>
</dbReference>
<dbReference type="GO" id="GO:0003677">
    <property type="term" value="F:DNA binding"/>
    <property type="evidence" value="ECO:0007669"/>
    <property type="project" value="UniProtKB-KW"/>
</dbReference>
<dbReference type="PRINTS" id="PR00039">
    <property type="entry name" value="HTHLYSR"/>
</dbReference>
<organism evidence="6 7">
    <name type="scientific">Terriglobus albidus</name>
    <dbReference type="NCBI Taxonomy" id="1592106"/>
    <lineage>
        <taxon>Bacteria</taxon>
        <taxon>Pseudomonadati</taxon>
        <taxon>Acidobacteriota</taxon>
        <taxon>Terriglobia</taxon>
        <taxon>Terriglobales</taxon>
        <taxon>Acidobacteriaceae</taxon>
        <taxon>Terriglobus</taxon>
    </lineage>
</organism>
<dbReference type="Proteomes" id="UP000321820">
    <property type="component" value="Chromosome"/>
</dbReference>
<evidence type="ECO:0000256" key="1">
    <source>
        <dbReference type="ARBA" id="ARBA00009437"/>
    </source>
</evidence>
<dbReference type="AlphaFoldDB" id="A0A5B9EAR9"/>
<dbReference type="Pfam" id="PF00126">
    <property type="entry name" value="HTH_1"/>
    <property type="match status" value="1"/>
</dbReference>
<dbReference type="Gene3D" id="3.40.190.10">
    <property type="entry name" value="Periplasmic binding protein-like II"/>
    <property type="match status" value="2"/>
</dbReference>
<dbReference type="PANTHER" id="PTHR30346">
    <property type="entry name" value="TRANSCRIPTIONAL DUAL REGULATOR HCAR-RELATED"/>
    <property type="match status" value="1"/>
</dbReference>
<accession>A0A5B9EAR9</accession>
<dbReference type="InterPro" id="IPR005119">
    <property type="entry name" value="LysR_subst-bd"/>
</dbReference>
<comment type="similarity">
    <text evidence="1">Belongs to the LysR transcriptional regulatory family.</text>
</comment>
<keyword evidence="3" id="KW-0238">DNA-binding</keyword>
<dbReference type="PROSITE" id="PS50931">
    <property type="entry name" value="HTH_LYSR"/>
    <property type="match status" value="1"/>
</dbReference>
<dbReference type="Gene3D" id="1.10.10.10">
    <property type="entry name" value="Winged helix-like DNA-binding domain superfamily/Winged helix DNA-binding domain"/>
    <property type="match status" value="1"/>
</dbReference>
<dbReference type="SUPFAM" id="SSF53850">
    <property type="entry name" value="Periplasmic binding protein-like II"/>
    <property type="match status" value="1"/>
</dbReference>
<evidence type="ECO:0000256" key="4">
    <source>
        <dbReference type="ARBA" id="ARBA00023163"/>
    </source>
</evidence>
<evidence type="ECO:0000313" key="7">
    <source>
        <dbReference type="Proteomes" id="UP000321820"/>
    </source>
</evidence>
<dbReference type="GO" id="GO:0003700">
    <property type="term" value="F:DNA-binding transcription factor activity"/>
    <property type="evidence" value="ECO:0007669"/>
    <property type="project" value="InterPro"/>
</dbReference>
<evidence type="ECO:0000256" key="2">
    <source>
        <dbReference type="ARBA" id="ARBA00023015"/>
    </source>
</evidence>
<protein>
    <submittedName>
        <fullName evidence="6">LysR family transcriptional regulator</fullName>
    </submittedName>
</protein>
<dbReference type="InterPro" id="IPR036390">
    <property type="entry name" value="WH_DNA-bd_sf"/>
</dbReference>
<keyword evidence="2" id="KW-0805">Transcription regulation</keyword>
<dbReference type="SUPFAM" id="SSF46785">
    <property type="entry name" value="Winged helix' DNA-binding domain"/>
    <property type="match status" value="1"/>
</dbReference>
<dbReference type="PANTHER" id="PTHR30346:SF28">
    <property type="entry name" value="HTH-TYPE TRANSCRIPTIONAL REGULATOR CYNR"/>
    <property type="match status" value="1"/>
</dbReference>
<reference evidence="6 7" key="1">
    <citation type="submission" date="2019-08" db="EMBL/GenBank/DDBJ databases">
        <title>Complete genome sequence of Terriglobus albidus strain ORNL.</title>
        <authorList>
            <person name="Podar M."/>
        </authorList>
    </citation>
    <scope>NUCLEOTIDE SEQUENCE [LARGE SCALE GENOMIC DNA]</scope>
    <source>
        <strain evidence="6 7">ORNL</strain>
    </source>
</reference>
<evidence type="ECO:0000259" key="5">
    <source>
        <dbReference type="PROSITE" id="PS50931"/>
    </source>
</evidence>
<sequence length="303" mass="32255">MLHSHSMSDTHGMGVIHKKISTAEIELLAALGGRTSFTSVAADLGITQSAISKAIVALEERYGVELVVRGRSGCVPTTELQRLRPLLRQAHQALGAVEAELAGRGASISGSIRIAGFRSAISQLLPPALNGLLSRNPDLDVSIQLVREVGGGVGEQVVQGNADLGITTSRPPASLRSCRLGFDYYLLIRPEKGRQAAMDRIILWNENCSSCVPEILSALGYRPKHKVSVQDDSTVVGMVGQGGGFTVMPRLAAHPLPAGLKADVLTTYKRTMWLCGNSIAWSSMAGRAIRRAINKAAKDILDS</sequence>
<evidence type="ECO:0000313" key="6">
    <source>
        <dbReference type="EMBL" id="QEE27357.1"/>
    </source>
</evidence>
<dbReference type="EMBL" id="CP042806">
    <property type="protein sequence ID" value="QEE27357.1"/>
    <property type="molecule type" value="Genomic_DNA"/>
</dbReference>